<feature type="region of interest" description="Disordered" evidence="3">
    <location>
        <begin position="340"/>
        <end position="385"/>
    </location>
</feature>
<feature type="compositionally biased region" description="Acidic residues" evidence="3">
    <location>
        <begin position="211"/>
        <end position="220"/>
    </location>
</feature>
<keyword evidence="5" id="KW-1185">Reference proteome</keyword>
<dbReference type="GO" id="GO:0005634">
    <property type="term" value="C:nucleus"/>
    <property type="evidence" value="ECO:0007669"/>
    <property type="project" value="TreeGrafter"/>
</dbReference>
<comment type="subcellular location">
    <subcellularLocation>
        <location evidence="1">Cytoplasm</location>
    </subcellularLocation>
</comment>
<proteinExistence type="predicted"/>
<reference evidence="5" key="1">
    <citation type="journal article" date="2025" name="Foods">
        <title>Unveiling the Microbial Signatures of Arabica Coffee Cherries: Insights into Ripeness Specific Diversity, Functional Traits, and Implications for Quality and Safety.</title>
        <authorList>
            <consortium name="RefSeq"/>
            <person name="Tenea G.N."/>
            <person name="Cifuentes V."/>
            <person name="Reyes P."/>
            <person name="Cevallos-Vallejos M."/>
        </authorList>
    </citation>
    <scope>NUCLEOTIDE SEQUENCE [LARGE SCALE GENOMIC DNA]</scope>
</reference>
<dbReference type="RefSeq" id="XP_027084410.1">
    <property type="nucleotide sequence ID" value="XM_027228609.2"/>
</dbReference>
<feature type="compositionally biased region" description="Gly residues" evidence="3">
    <location>
        <begin position="148"/>
        <end position="164"/>
    </location>
</feature>
<evidence type="ECO:0000256" key="2">
    <source>
        <dbReference type="ARBA" id="ARBA00022490"/>
    </source>
</evidence>
<dbReference type="AlphaFoldDB" id="A0A6P6U180"/>
<protein>
    <submittedName>
        <fullName evidence="6">RGG repeats nuclear RNA binding protein A-like isoform X1</fullName>
    </submittedName>
</protein>
<evidence type="ECO:0000259" key="4">
    <source>
        <dbReference type="SMART" id="SM01233"/>
    </source>
</evidence>
<evidence type="ECO:0000256" key="1">
    <source>
        <dbReference type="ARBA" id="ARBA00004496"/>
    </source>
</evidence>
<feature type="compositionally biased region" description="Basic and acidic residues" evidence="3">
    <location>
        <begin position="221"/>
        <end position="232"/>
    </location>
</feature>
<feature type="compositionally biased region" description="Basic and acidic residues" evidence="3">
    <location>
        <begin position="173"/>
        <end position="199"/>
    </location>
</feature>
<dbReference type="Pfam" id="PF04774">
    <property type="entry name" value="HABP4_PAI-RBP1"/>
    <property type="match status" value="1"/>
</dbReference>
<gene>
    <name evidence="6" type="primary">LOC113706670</name>
</gene>
<feature type="compositionally biased region" description="Low complexity" evidence="3">
    <location>
        <begin position="43"/>
        <end position="65"/>
    </location>
</feature>
<dbReference type="InterPro" id="IPR019084">
    <property type="entry name" value="STM1-like_N"/>
</dbReference>
<feature type="compositionally biased region" description="Basic and acidic residues" evidence="3">
    <location>
        <begin position="133"/>
        <end position="147"/>
    </location>
</feature>
<accession>A0A6P6U180</accession>
<evidence type="ECO:0000256" key="3">
    <source>
        <dbReference type="SAM" id="MobiDB-lite"/>
    </source>
</evidence>
<dbReference type="PANTHER" id="PTHR12299">
    <property type="entry name" value="HYALURONIC ACID-BINDING PROTEIN 4"/>
    <property type="match status" value="1"/>
</dbReference>
<keyword evidence="2" id="KW-0963">Cytoplasm</keyword>
<sequence length="385" mass="41239">MATMNPFDLLGDDDNDDPSQLLAAQQQKAPVASAAPGTKKGPAQAQSNQPAKAQAQAQAQAQGQAKLPSKPLPPAQAVREAKNEIQRGGGRGGGRGDGRGRGRGRGGRGFDRDSADNENTAAGNNGYSGGYRTSEDVEAGKTGERRGYGGPRGGFRGGRRGGFSNGEAADGEPGERPPRRIFDRRSGTGRGNEIKREGAGRGNWGTPTDEIAPETEEPVNEGEKNADAEKQSGQETVGDGNKDSHVDEPEEKEKEPEEKEMTLEEYQKLLEEKRKSLLASKPEERKVNLDKEFESMQLLSNKKNDDDVFIKLGSDKDKRRDAGEKAKKAVSINEFLKPAEGENYYRPGGRGRGRGRGRGGYGNNSYNVEAPSIADVGQFPSLGGN</sequence>
<dbReference type="Gene3D" id="6.10.140.1040">
    <property type="match status" value="1"/>
</dbReference>
<dbReference type="GO" id="GO:0005737">
    <property type="term" value="C:cytoplasm"/>
    <property type="evidence" value="ECO:0007669"/>
    <property type="project" value="UniProtKB-SubCell"/>
</dbReference>
<feature type="compositionally biased region" description="Basic and acidic residues" evidence="3">
    <location>
        <begin position="240"/>
        <end position="267"/>
    </location>
</feature>
<dbReference type="GO" id="GO:0003723">
    <property type="term" value="F:RNA binding"/>
    <property type="evidence" value="ECO:0007669"/>
    <property type="project" value="InterPro"/>
</dbReference>
<dbReference type="OrthoDB" id="784393at2759"/>
<evidence type="ECO:0000313" key="5">
    <source>
        <dbReference type="Proteomes" id="UP001652660"/>
    </source>
</evidence>
<name>A0A6P6U180_COFAR</name>
<evidence type="ECO:0000313" key="6">
    <source>
        <dbReference type="RefSeq" id="XP_027084410.1"/>
    </source>
</evidence>
<dbReference type="Proteomes" id="UP001652660">
    <property type="component" value="Chromosome 8c"/>
</dbReference>
<dbReference type="PANTHER" id="PTHR12299:SF17">
    <property type="entry name" value="AT19571P-RELATED"/>
    <property type="match status" value="1"/>
</dbReference>
<feature type="domain" description="Hyaluronan/mRNA-binding protein" evidence="4">
    <location>
        <begin position="178"/>
        <end position="288"/>
    </location>
</feature>
<dbReference type="GeneID" id="113706670"/>
<dbReference type="Pfam" id="PF09598">
    <property type="entry name" value="Stm1_N"/>
    <property type="match status" value="1"/>
</dbReference>
<reference evidence="6" key="2">
    <citation type="submission" date="2025-08" db="UniProtKB">
        <authorList>
            <consortium name="RefSeq"/>
        </authorList>
    </citation>
    <scope>IDENTIFICATION</scope>
    <source>
        <tissue evidence="6">Leaves</tissue>
    </source>
</reference>
<dbReference type="SMART" id="SM01233">
    <property type="entry name" value="HABP4_PAI-RBP1"/>
    <property type="match status" value="1"/>
</dbReference>
<dbReference type="InterPro" id="IPR006861">
    <property type="entry name" value="HABP4_PAIRBP1-bd"/>
</dbReference>
<dbReference type="InterPro" id="IPR039764">
    <property type="entry name" value="HABP4/SERBP1-like"/>
</dbReference>
<feature type="region of interest" description="Disordered" evidence="3">
    <location>
        <begin position="1"/>
        <end position="267"/>
    </location>
</feature>
<organism evidence="5 6">
    <name type="scientific">Coffea arabica</name>
    <name type="common">Arabian coffee</name>
    <dbReference type="NCBI Taxonomy" id="13443"/>
    <lineage>
        <taxon>Eukaryota</taxon>
        <taxon>Viridiplantae</taxon>
        <taxon>Streptophyta</taxon>
        <taxon>Embryophyta</taxon>
        <taxon>Tracheophyta</taxon>
        <taxon>Spermatophyta</taxon>
        <taxon>Magnoliopsida</taxon>
        <taxon>eudicotyledons</taxon>
        <taxon>Gunneridae</taxon>
        <taxon>Pentapetalae</taxon>
        <taxon>asterids</taxon>
        <taxon>lamiids</taxon>
        <taxon>Gentianales</taxon>
        <taxon>Rubiaceae</taxon>
        <taxon>Ixoroideae</taxon>
        <taxon>Gardenieae complex</taxon>
        <taxon>Bertiereae - Coffeeae clade</taxon>
        <taxon>Coffeeae</taxon>
        <taxon>Coffea</taxon>
    </lineage>
</organism>